<dbReference type="GO" id="GO:0016887">
    <property type="term" value="F:ATP hydrolysis activity"/>
    <property type="evidence" value="ECO:0007669"/>
    <property type="project" value="RHEA"/>
</dbReference>
<evidence type="ECO:0000256" key="2">
    <source>
        <dbReference type="ARBA" id="ARBA00022763"/>
    </source>
</evidence>
<dbReference type="GO" id="GO:0006325">
    <property type="term" value="P:chromatin organization"/>
    <property type="evidence" value="ECO:0007669"/>
    <property type="project" value="UniProtKB-KW"/>
</dbReference>
<dbReference type="InterPro" id="IPR027417">
    <property type="entry name" value="P-loop_NTPase"/>
</dbReference>
<name>A0A2H3CJU7_9AGAR</name>
<dbReference type="EC" id="3.6.4.12" evidence="8"/>
<dbReference type="AlphaFoldDB" id="A0A2H3CJU7"/>
<evidence type="ECO:0000259" key="10">
    <source>
        <dbReference type="Pfam" id="PF06068"/>
    </source>
</evidence>
<dbReference type="GO" id="GO:0003678">
    <property type="term" value="F:DNA helicase activity"/>
    <property type="evidence" value="ECO:0007669"/>
    <property type="project" value="UniProtKB-EC"/>
</dbReference>
<dbReference type="EMBL" id="KZ293416">
    <property type="protein sequence ID" value="PBK76393.1"/>
    <property type="molecule type" value="Genomic_DNA"/>
</dbReference>
<keyword evidence="2 8" id="KW-0227">DNA damage</keyword>
<keyword evidence="7 8" id="KW-0234">DNA repair</keyword>
<dbReference type="STRING" id="1076256.A0A2H3CJU7"/>
<dbReference type="GO" id="GO:0005634">
    <property type="term" value="C:nucleus"/>
    <property type="evidence" value="ECO:0007669"/>
    <property type="project" value="UniProtKB-SubCell"/>
</dbReference>
<evidence type="ECO:0000256" key="1">
    <source>
        <dbReference type="ARBA" id="ARBA00022741"/>
    </source>
</evidence>
<dbReference type="Pfam" id="PF17856">
    <property type="entry name" value="TIP49_C"/>
    <property type="match status" value="1"/>
</dbReference>
<feature type="compositionally biased region" description="Polar residues" evidence="9">
    <location>
        <begin position="356"/>
        <end position="365"/>
    </location>
</feature>
<keyword evidence="8" id="KW-0347">Helicase</keyword>
<keyword evidence="8" id="KW-0156">Chromatin regulator</keyword>
<proteinExistence type="inferred from homology"/>
<evidence type="ECO:0000256" key="9">
    <source>
        <dbReference type="SAM" id="MobiDB-lite"/>
    </source>
</evidence>
<protein>
    <recommendedName>
        <fullName evidence="8">RuvB-like helicase</fullName>
        <ecNumber evidence="8">3.6.4.12</ecNumber>
    </recommendedName>
</protein>
<gene>
    <name evidence="12" type="ORF">ARMSODRAFT_1011652</name>
</gene>
<feature type="domain" description="RuvB-like AAA-lid" evidence="11">
    <location>
        <begin position="295"/>
        <end position="345"/>
    </location>
</feature>
<dbReference type="InterPro" id="IPR010339">
    <property type="entry name" value="TIP49_P-loop"/>
</dbReference>
<keyword evidence="3 8" id="KW-0378">Hydrolase</keyword>
<dbReference type="PANTHER" id="PTHR11093">
    <property type="entry name" value="RUVB-RELATED REPTIN AND PONTIN"/>
    <property type="match status" value="1"/>
</dbReference>
<comment type="catalytic activity">
    <reaction evidence="8">
        <text>ATP + H2O = ADP + phosphate + H(+)</text>
        <dbReference type="Rhea" id="RHEA:13065"/>
        <dbReference type="ChEBI" id="CHEBI:15377"/>
        <dbReference type="ChEBI" id="CHEBI:15378"/>
        <dbReference type="ChEBI" id="CHEBI:30616"/>
        <dbReference type="ChEBI" id="CHEBI:43474"/>
        <dbReference type="ChEBI" id="CHEBI:456216"/>
        <dbReference type="EC" id="3.6.4.12"/>
    </reaction>
</comment>
<reference evidence="13" key="1">
    <citation type="journal article" date="2017" name="Nat. Ecol. Evol.">
        <title>Genome expansion and lineage-specific genetic innovations in the forest pathogenic fungi Armillaria.</title>
        <authorList>
            <person name="Sipos G."/>
            <person name="Prasanna A.N."/>
            <person name="Walter M.C."/>
            <person name="O'Connor E."/>
            <person name="Balint B."/>
            <person name="Krizsan K."/>
            <person name="Kiss B."/>
            <person name="Hess J."/>
            <person name="Varga T."/>
            <person name="Slot J."/>
            <person name="Riley R."/>
            <person name="Boka B."/>
            <person name="Rigling D."/>
            <person name="Barry K."/>
            <person name="Lee J."/>
            <person name="Mihaltcheva S."/>
            <person name="LaButti K."/>
            <person name="Lipzen A."/>
            <person name="Waldron R."/>
            <person name="Moloney N.M."/>
            <person name="Sperisen C."/>
            <person name="Kredics L."/>
            <person name="Vagvoelgyi C."/>
            <person name="Patrignani A."/>
            <person name="Fitzpatrick D."/>
            <person name="Nagy I."/>
            <person name="Doyle S."/>
            <person name="Anderson J.B."/>
            <person name="Grigoriev I.V."/>
            <person name="Gueldener U."/>
            <person name="Muensterkoetter M."/>
            <person name="Nagy L.G."/>
        </authorList>
    </citation>
    <scope>NUCLEOTIDE SEQUENCE [LARGE SCALE GENOMIC DNA]</scope>
    <source>
        <strain evidence="13">28-4</strain>
    </source>
</reference>
<evidence type="ECO:0000259" key="11">
    <source>
        <dbReference type="Pfam" id="PF17856"/>
    </source>
</evidence>
<keyword evidence="1 8" id="KW-0547">Nucleotide-binding</keyword>
<evidence type="ECO:0000313" key="12">
    <source>
        <dbReference type="EMBL" id="PBK76393.1"/>
    </source>
</evidence>
<evidence type="ECO:0000256" key="5">
    <source>
        <dbReference type="ARBA" id="ARBA00023015"/>
    </source>
</evidence>
<evidence type="ECO:0000256" key="4">
    <source>
        <dbReference type="ARBA" id="ARBA00022840"/>
    </source>
</evidence>
<keyword evidence="4 8" id="KW-0067">ATP-binding</keyword>
<dbReference type="Proteomes" id="UP000218334">
    <property type="component" value="Unassembled WGS sequence"/>
</dbReference>
<comment type="function">
    <text evidence="8">DNA helicase participates in several chromatin remodeling complexes, including the SWR1 and the INO80 complexes.</text>
</comment>
<keyword evidence="5 8" id="KW-0805">Transcription regulation</keyword>
<dbReference type="Gene3D" id="1.10.8.60">
    <property type="match status" value="1"/>
</dbReference>
<keyword evidence="13" id="KW-1185">Reference proteome</keyword>
<keyword evidence="8" id="KW-0539">Nucleus</keyword>
<evidence type="ECO:0000313" key="13">
    <source>
        <dbReference type="Proteomes" id="UP000218334"/>
    </source>
</evidence>
<dbReference type="GO" id="GO:0005524">
    <property type="term" value="F:ATP binding"/>
    <property type="evidence" value="ECO:0007669"/>
    <property type="project" value="UniProtKB-KW"/>
</dbReference>
<organism evidence="12 13">
    <name type="scientific">Armillaria solidipes</name>
    <dbReference type="NCBI Taxonomy" id="1076256"/>
    <lineage>
        <taxon>Eukaryota</taxon>
        <taxon>Fungi</taxon>
        <taxon>Dikarya</taxon>
        <taxon>Basidiomycota</taxon>
        <taxon>Agaricomycotina</taxon>
        <taxon>Agaricomycetes</taxon>
        <taxon>Agaricomycetidae</taxon>
        <taxon>Agaricales</taxon>
        <taxon>Marasmiineae</taxon>
        <taxon>Physalacriaceae</taxon>
        <taxon>Armillaria</taxon>
    </lineage>
</organism>
<keyword evidence="6 8" id="KW-0804">Transcription</keyword>
<feature type="region of interest" description="Disordered" evidence="9">
    <location>
        <begin position="352"/>
        <end position="372"/>
    </location>
</feature>
<comment type="similarity">
    <text evidence="8">Belongs to the RuvB family.</text>
</comment>
<dbReference type="GO" id="GO:0006281">
    <property type="term" value="P:DNA repair"/>
    <property type="evidence" value="ECO:0007669"/>
    <property type="project" value="UniProtKB-KW"/>
</dbReference>
<evidence type="ECO:0000256" key="6">
    <source>
        <dbReference type="ARBA" id="ARBA00023163"/>
    </source>
</evidence>
<dbReference type="Pfam" id="PF06068">
    <property type="entry name" value="TIP49"/>
    <property type="match status" value="2"/>
</dbReference>
<dbReference type="SUPFAM" id="SSF52540">
    <property type="entry name" value="P-loop containing nucleoside triphosphate hydrolases"/>
    <property type="match status" value="1"/>
</dbReference>
<evidence type="ECO:0000256" key="3">
    <source>
        <dbReference type="ARBA" id="ARBA00022801"/>
    </source>
</evidence>
<dbReference type="FunFam" id="3.40.50.300:FF:002221">
    <property type="entry name" value="RuvB-like 2"/>
    <property type="match status" value="1"/>
</dbReference>
<dbReference type="InterPro" id="IPR041048">
    <property type="entry name" value="RuvB-like_C"/>
</dbReference>
<sequence>MFGQAKPKRNIAGMILKMVQEGRIAGRAMSFAGTPSTGKTAIALGMAQTLHPDVPFIKIATITTSDTELAEGGGVEIQTDQNLTGATKTGKLTIKTTDIETMYVKMIDALSKEKALAGGLITIDKTSGADTECVQSPEDEIQKWGEVMHTVFLHEIDVINSRTQGFPTLFAGDTGEINPEVRNQINTKVAEWREEGEAEIIPGVLFIDAVHMSDTERLSLLNRALENDLAPLVILASNRGVARFRRTIFCSPHGLPFILLDRVLIVSTKLYSEDDIEQILQCGAKKRMSPLHKVDATSVFTSMAMPTTLRYSLSLNSCAQMLARKRKADQVGVEDLRRAYTYFLDEKRSVQRWKKQQGSLDNPPSCSRPGRR</sequence>
<evidence type="ECO:0000256" key="8">
    <source>
        <dbReference type="RuleBase" id="RU363048"/>
    </source>
</evidence>
<feature type="domain" description="TIP49 P-loop" evidence="10">
    <location>
        <begin position="67"/>
        <end position="273"/>
    </location>
</feature>
<feature type="domain" description="TIP49 P-loop" evidence="10">
    <location>
        <begin position="1"/>
        <end position="61"/>
    </location>
</feature>
<evidence type="ECO:0000256" key="7">
    <source>
        <dbReference type="ARBA" id="ARBA00023204"/>
    </source>
</evidence>
<accession>A0A2H3CJU7</accession>
<dbReference type="Gene3D" id="3.40.50.300">
    <property type="entry name" value="P-loop containing nucleotide triphosphate hydrolases"/>
    <property type="match status" value="1"/>
</dbReference>
<comment type="subcellular location">
    <subcellularLocation>
        <location evidence="8">Nucleus</location>
    </subcellularLocation>
</comment>
<dbReference type="InterPro" id="IPR027238">
    <property type="entry name" value="RuvB-like"/>
</dbReference>